<dbReference type="InterPro" id="IPR011009">
    <property type="entry name" value="Kinase-like_dom_sf"/>
</dbReference>
<dbReference type="EMBL" id="CAFBOF010000032">
    <property type="protein sequence ID" value="CAB4983137.1"/>
    <property type="molecule type" value="Genomic_DNA"/>
</dbReference>
<reference evidence="4" key="1">
    <citation type="submission" date="2020-05" db="EMBL/GenBank/DDBJ databases">
        <authorList>
            <person name="Chiriac C."/>
            <person name="Salcher M."/>
            <person name="Ghai R."/>
            <person name="Kavagutti S V."/>
        </authorList>
    </citation>
    <scope>NUCLEOTIDE SEQUENCE</scope>
</reference>
<proteinExistence type="inferred from homology"/>
<evidence type="ECO:0000259" key="2">
    <source>
        <dbReference type="Pfam" id="PF03109"/>
    </source>
</evidence>
<dbReference type="InterPro" id="IPR050154">
    <property type="entry name" value="UbiB_kinase"/>
</dbReference>
<feature type="domain" description="ABC1 atypical kinase-like" evidence="2">
    <location>
        <begin position="123"/>
        <end position="365"/>
    </location>
</feature>
<dbReference type="AlphaFoldDB" id="A0A6J7QUC4"/>
<dbReference type="PANTHER" id="PTHR10566:SF113">
    <property type="entry name" value="PROTEIN ACTIVITY OF BC1 COMPLEX KINASE 7, CHLOROPLASTIC"/>
    <property type="match status" value="1"/>
</dbReference>
<gene>
    <name evidence="3" type="ORF">UFOPK3897_01234</name>
    <name evidence="4" type="ORF">UFOPK4121_00457</name>
</gene>
<dbReference type="EMBL" id="CAFBPQ010000008">
    <property type="protein sequence ID" value="CAB5017694.1"/>
    <property type="molecule type" value="Genomic_DNA"/>
</dbReference>
<dbReference type="CDD" id="cd05121">
    <property type="entry name" value="ABC1_ADCK3-like"/>
    <property type="match status" value="1"/>
</dbReference>
<evidence type="ECO:0000256" key="1">
    <source>
        <dbReference type="ARBA" id="ARBA00009670"/>
    </source>
</evidence>
<evidence type="ECO:0000313" key="3">
    <source>
        <dbReference type="EMBL" id="CAB4983137.1"/>
    </source>
</evidence>
<evidence type="ECO:0000313" key="4">
    <source>
        <dbReference type="EMBL" id="CAB5017694.1"/>
    </source>
</evidence>
<sequence>MIATDLEDYAFSEDAPWVIDPNALTWKTGLELRRARTRAELPRLLARRRFPPLRRSAHVVAAIGWALVRWRISDAGTPRSRLGLAQRLRRAFETLGSTYVKLGQIISAFEGLFPDELVNEFKKLRDQVAPEPFGEICALVEEELGRPMSAVFSEFTEIPIAAASIAQVHAARLVTGESVVVKVQRPRVAALVKEDLRALSWLSPLLVGRIPVAALANPPALVELFGEQIVEELDFRLEAENMLDLARIFAATDQRTMVVPRPHPTLVTRRVLVMERLDGFAFEDVEAMHAAGIDTALVLRAGLIACLEGALLYGVFHGDLHGGNLVVAPSGRTVLFDFGITGRLAEPQRLAFLRLLLSGTTGDVRGQLAALRDMGAFPMDTDIEVVFNDLGLDQPPPDPENISANELVGELQELVKKLLGYGARAPKDLMLFVKNLMFLNAATATLAPDLDLIAEVVNVHTHFTLTHGERIAQDLGEAAISQPIDLDSVKASFLVSPDTERVTFSELQERRRTIIKRMGNTDIKHRS</sequence>
<organism evidence="4">
    <name type="scientific">freshwater metagenome</name>
    <dbReference type="NCBI Taxonomy" id="449393"/>
    <lineage>
        <taxon>unclassified sequences</taxon>
        <taxon>metagenomes</taxon>
        <taxon>ecological metagenomes</taxon>
    </lineage>
</organism>
<name>A0A6J7QUC4_9ZZZZ</name>
<dbReference type="Pfam" id="PF03109">
    <property type="entry name" value="ABC1"/>
    <property type="match status" value="1"/>
</dbReference>
<dbReference type="SUPFAM" id="SSF56112">
    <property type="entry name" value="Protein kinase-like (PK-like)"/>
    <property type="match status" value="1"/>
</dbReference>
<dbReference type="InterPro" id="IPR004147">
    <property type="entry name" value="ABC1_dom"/>
</dbReference>
<accession>A0A6J7QUC4</accession>
<comment type="similarity">
    <text evidence="1">Belongs to the protein kinase superfamily. ADCK protein kinase family.</text>
</comment>
<protein>
    <submittedName>
        <fullName evidence="4">Unannotated protein</fullName>
    </submittedName>
</protein>
<dbReference type="PANTHER" id="PTHR10566">
    <property type="entry name" value="CHAPERONE-ACTIVITY OF BC1 COMPLEX CABC1 -RELATED"/>
    <property type="match status" value="1"/>
</dbReference>